<dbReference type="RefSeq" id="WP_313995958.1">
    <property type="nucleotide sequence ID" value="NZ_JASJOR010000011.1"/>
</dbReference>
<comment type="caution">
    <text evidence="1">The sequence shown here is derived from an EMBL/GenBank/DDBJ whole genome shotgun (WGS) entry which is preliminary data.</text>
</comment>
<proteinExistence type="predicted"/>
<evidence type="ECO:0000313" key="1">
    <source>
        <dbReference type="EMBL" id="MDJ1493620.1"/>
    </source>
</evidence>
<dbReference type="Proteomes" id="UP001228581">
    <property type="component" value="Unassembled WGS sequence"/>
</dbReference>
<sequence length="239" mass="28175">MSVKKITNEEIISEVNFLLQSLNYKNIKIDKISIYHSSSVEVAIEDLDANIIFMLNFNYCYYFKGRADVWTNTNLVLEYSEGFRKLGKRNLPENLFILRDLDSGSFIKSLYLDFSTIKSKSVNKYEEDPKRPYEGTNIELIRSVLQKKEISRVMIFNSKAPLLHLRIDNHLSYFVDLPTIYESIELLCDDVIYMNVDLFLWETTQGFSLEREDEYLVLTEKEHNYQIKCKSIRLLEQKG</sequence>
<name>A0ABT7CIS4_9BACT</name>
<dbReference type="EMBL" id="JASJOT010000006">
    <property type="protein sequence ID" value="MDJ1493620.1"/>
    <property type="molecule type" value="Genomic_DNA"/>
</dbReference>
<protein>
    <submittedName>
        <fullName evidence="1">Uncharacterized protein</fullName>
    </submittedName>
</protein>
<gene>
    <name evidence="1" type="ORF">QNI19_11810</name>
</gene>
<evidence type="ECO:0000313" key="2">
    <source>
        <dbReference type="Proteomes" id="UP001228581"/>
    </source>
</evidence>
<reference evidence="1 2" key="1">
    <citation type="submission" date="2023-05" db="EMBL/GenBank/DDBJ databases">
        <authorList>
            <person name="Zhang X."/>
        </authorList>
    </citation>
    <scope>NUCLEOTIDE SEQUENCE [LARGE SCALE GENOMIC DNA]</scope>
    <source>
        <strain evidence="1 2">DM2B3-1</strain>
    </source>
</reference>
<accession>A0ABT7CIS4</accession>
<organism evidence="1 2">
    <name type="scientific">Xanthocytophaga flava</name>
    <dbReference type="NCBI Taxonomy" id="3048013"/>
    <lineage>
        <taxon>Bacteria</taxon>
        <taxon>Pseudomonadati</taxon>
        <taxon>Bacteroidota</taxon>
        <taxon>Cytophagia</taxon>
        <taxon>Cytophagales</taxon>
        <taxon>Rhodocytophagaceae</taxon>
        <taxon>Xanthocytophaga</taxon>
    </lineage>
</organism>
<keyword evidence="2" id="KW-1185">Reference proteome</keyword>